<feature type="region of interest" description="Disordered" evidence="1">
    <location>
        <begin position="75"/>
        <end position="94"/>
    </location>
</feature>
<evidence type="ECO:0000313" key="2">
    <source>
        <dbReference type="EMBL" id="MFC7255152.1"/>
    </source>
</evidence>
<dbReference type="Proteomes" id="UP001596434">
    <property type="component" value="Unassembled WGS sequence"/>
</dbReference>
<organism evidence="2 3">
    <name type="scientific">Haloplanus litoreus</name>
    <dbReference type="NCBI Taxonomy" id="767515"/>
    <lineage>
        <taxon>Archaea</taxon>
        <taxon>Methanobacteriati</taxon>
        <taxon>Methanobacteriota</taxon>
        <taxon>Stenosarchaea group</taxon>
        <taxon>Halobacteria</taxon>
        <taxon>Halobacteriales</taxon>
        <taxon>Haloferacaceae</taxon>
        <taxon>Haloplanus</taxon>
    </lineage>
</organism>
<proteinExistence type="predicted"/>
<dbReference type="Gene3D" id="2.40.50.140">
    <property type="entry name" value="Nucleic acid-binding proteins"/>
    <property type="match status" value="1"/>
</dbReference>
<dbReference type="AlphaFoldDB" id="A0ABD5ZXH2"/>
<gene>
    <name evidence="2" type="ORF">ACFQKE_07570</name>
</gene>
<dbReference type="GeneID" id="96953498"/>
<protein>
    <submittedName>
        <fullName evidence="2">Uncharacterized protein</fullName>
    </submittedName>
</protein>
<dbReference type="EMBL" id="JBHTAT010000001">
    <property type="protein sequence ID" value="MFC7255152.1"/>
    <property type="molecule type" value="Genomic_DNA"/>
</dbReference>
<accession>A0ABD5ZXH2</accession>
<reference evidence="2 3" key="1">
    <citation type="journal article" date="2019" name="Int. J. Syst. Evol. Microbiol.">
        <title>The Global Catalogue of Microorganisms (GCM) 10K type strain sequencing project: providing services to taxonomists for standard genome sequencing and annotation.</title>
        <authorList>
            <consortium name="The Broad Institute Genomics Platform"/>
            <consortium name="The Broad Institute Genome Sequencing Center for Infectious Disease"/>
            <person name="Wu L."/>
            <person name="Ma J."/>
        </authorList>
    </citation>
    <scope>NUCLEOTIDE SEQUENCE [LARGE SCALE GENOMIC DNA]</scope>
    <source>
        <strain evidence="2 3">GX21</strain>
    </source>
</reference>
<keyword evidence="3" id="KW-1185">Reference proteome</keyword>
<evidence type="ECO:0000313" key="3">
    <source>
        <dbReference type="Proteomes" id="UP001596434"/>
    </source>
</evidence>
<dbReference type="RefSeq" id="WP_379703362.1">
    <property type="nucleotide sequence ID" value="NZ_JBHTAT010000001.1"/>
</dbReference>
<feature type="compositionally biased region" description="Polar residues" evidence="1">
    <location>
        <begin position="79"/>
        <end position="93"/>
    </location>
</feature>
<sequence length="267" mass="29412">MSVPTSQQIAPHWCGRSSGLLHALVNDDTASSTGTATDGMPVHESTAYTERNPSTASTVTQPAATQWLPRLVDLPRAASTPTGRPATRSTTLTGAEIRKSRLTLAIALANRLRDGAEPTQALLRQADAEATDPRNVLTVDNVRYTPVDATRGRFSTQGTILRLFENTHPAIKQAGLLGDDIGVMKFAIWEKSEWDETRPMPDPTDDGRTLIRSHRFPELCEGDVVRCEDVMKRWYDGNPTFETRRDSTLTIIERPTGSQSNRMDGVR</sequence>
<evidence type="ECO:0000256" key="1">
    <source>
        <dbReference type="SAM" id="MobiDB-lite"/>
    </source>
</evidence>
<name>A0ABD5ZXH2_9EURY</name>
<dbReference type="InterPro" id="IPR012340">
    <property type="entry name" value="NA-bd_OB-fold"/>
</dbReference>
<comment type="caution">
    <text evidence="2">The sequence shown here is derived from an EMBL/GenBank/DDBJ whole genome shotgun (WGS) entry which is preliminary data.</text>
</comment>